<dbReference type="InterPro" id="IPR011993">
    <property type="entry name" value="PH-like_dom_sf"/>
</dbReference>
<dbReference type="InterPro" id="IPR046851">
    <property type="entry name" value="NBCH_WD40"/>
</dbReference>
<dbReference type="PROSITE" id="PS50197">
    <property type="entry name" value="BEACH"/>
    <property type="match status" value="1"/>
</dbReference>
<evidence type="ECO:0000256" key="3">
    <source>
        <dbReference type="PROSITE-ProRule" id="PRU00221"/>
    </source>
</evidence>
<dbReference type="Gene3D" id="2.30.29.30">
    <property type="entry name" value="Pleckstrin-homology domain (PH domain)/Phosphotyrosine-binding domain (PTB)"/>
    <property type="match status" value="1"/>
</dbReference>
<dbReference type="GO" id="GO:0019901">
    <property type="term" value="F:protein kinase binding"/>
    <property type="evidence" value="ECO:0007669"/>
    <property type="project" value="TreeGrafter"/>
</dbReference>
<protein>
    <submittedName>
        <fullName evidence="6">CSON006833 protein</fullName>
    </submittedName>
</protein>
<dbReference type="InterPro" id="IPR023362">
    <property type="entry name" value="PH-BEACH_dom"/>
</dbReference>
<keyword evidence="2" id="KW-0677">Repeat</keyword>
<dbReference type="SUPFAM" id="SSF50729">
    <property type="entry name" value="PH domain-like"/>
    <property type="match status" value="1"/>
</dbReference>
<dbReference type="GO" id="GO:0005829">
    <property type="term" value="C:cytosol"/>
    <property type="evidence" value="ECO:0007669"/>
    <property type="project" value="TreeGrafter"/>
</dbReference>
<name>A0A336KFH0_CULSO</name>
<dbReference type="EMBL" id="UFQT01000257">
    <property type="protein sequence ID" value="SSX22462.1"/>
    <property type="molecule type" value="Genomic_DNA"/>
</dbReference>
<dbReference type="PANTHER" id="PTHR13743">
    <property type="entry name" value="BEIGE/BEACH-RELATED"/>
    <property type="match status" value="1"/>
</dbReference>
<dbReference type="Pfam" id="PF02138">
    <property type="entry name" value="Beach"/>
    <property type="match status" value="1"/>
</dbReference>
<dbReference type="SUPFAM" id="SSF48371">
    <property type="entry name" value="ARM repeat"/>
    <property type="match status" value="2"/>
</dbReference>
<feature type="domain" description="BEACH" evidence="4">
    <location>
        <begin position="2153"/>
        <end position="2445"/>
    </location>
</feature>
<evidence type="ECO:0000313" key="6">
    <source>
        <dbReference type="EMBL" id="SSX02085.1"/>
    </source>
</evidence>
<dbReference type="Gene3D" id="1.10.1540.10">
    <property type="entry name" value="BEACH domain"/>
    <property type="match status" value="1"/>
</dbReference>
<feature type="repeat" description="WD" evidence="3">
    <location>
        <begin position="2686"/>
        <end position="2727"/>
    </location>
</feature>
<dbReference type="PROSITE" id="PS51783">
    <property type="entry name" value="PH_BEACH"/>
    <property type="match status" value="1"/>
</dbReference>
<dbReference type="CDD" id="cd01201">
    <property type="entry name" value="PH_BEACH"/>
    <property type="match status" value="1"/>
</dbReference>
<dbReference type="SMART" id="SM00320">
    <property type="entry name" value="WD40"/>
    <property type="match status" value="3"/>
</dbReference>
<dbReference type="InterPro" id="IPR015943">
    <property type="entry name" value="WD40/YVTN_repeat-like_dom_sf"/>
</dbReference>
<reference evidence="7" key="2">
    <citation type="submission" date="2018-07" db="EMBL/GenBank/DDBJ databases">
        <authorList>
            <person name="Quirk P.G."/>
            <person name="Krulwich T.A."/>
        </authorList>
    </citation>
    <scope>NUCLEOTIDE SEQUENCE</scope>
</reference>
<dbReference type="Gene3D" id="2.130.10.10">
    <property type="entry name" value="YVTN repeat-like/Quinoprotein amine dehydrogenase"/>
    <property type="match status" value="2"/>
</dbReference>
<dbReference type="InterPro" id="IPR000409">
    <property type="entry name" value="BEACH_dom"/>
</dbReference>
<dbReference type="EMBL" id="UFQS01000257">
    <property type="protein sequence ID" value="SSX02085.1"/>
    <property type="molecule type" value="Genomic_DNA"/>
</dbReference>
<dbReference type="Pfam" id="PF16057">
    <property type="entry name" value="DUF4800"/>
    <property type="match status" value="2"/>
</dbReference>
<dbReference type="SMART" id="SM01026">
    <property type="entry name" value="Beach"/>
    <property type="match status" value="1"/>
</dbReference>
<dbReference type="GO" id="GO:0016020">
    <property type="term" value="C:membrane"/>
    <property type="evidence" value="ECO:0007669"/>
    <property type="project" value="TreeGrafter"/>
</dbReference>
<dbReference type="VEuPathDB" id="VectorBase:CSON006833"/>
<dbReference type="SUPFAM" id="SSF50978">
    <property type="entry name" value="WD40 repeat-like"/>
    <property type="match status" value="1"/>
</dbReference>
<dbReference type="CDD" id="cd06071">
    <property type="entry name" value="Beach"/>
    <property type="match status" value="1"/>
</dbReference>
<dbReference type="Pfam" id="PF14844">
    <property type="entry name" value="PH_BEACH"/>
    <property type="match status" value="1"/>
</dbReference>
<dbReference type="InterPro" id="IPR050865">
    <property type="entry name" value="BEACH_Domain"/>
</dbReference>
<dbReference type="PROSITE" id="PS50082">
    <property type="entry name" value="WD_REPEATS_2"/>
    <property type="match status" value="2"/>
</dbReference>
<dbReference type="InterPro" id="IPR016024">
    <property type="entry name" value="ARM-type_fold"/>
</dbReference>
<dbReference type="InterPro" id="IPR036372">
    <property type="entry name" value="BEACH_dom_sf"/>
</dbReference>
<evidence type="ECO:0000259" key="5">
    <source>
        <dbReference type="PROSITE" id="PS51783"/>
    </source>
</evidence>
<evidence type="ECO:0000313" key="7">
    <source>
        <dbReference type="EMBL" id="SSX22462.1"/>
    </source>
</evidence>
<gene>
    <name evidence="6" type="primary">CSON006833</name>
</gene>
<feature type="repeat" description="WD" evidence="3">
    <location>
        <begin position="2595"/>
        <end position="2636"/>
    </location>
</feature>
<proteinExistence type="predicted"/>
<keyword evidence="1 3" id="KW-0853">WD repeat</keyword>
<feature type="domain" description="BEACH-type PH" evidence="5">
    <location>
        <begin position="2043"/>
        <end position="2140"/>
    </location>
</feature>
<dbReference type="GO" id="GO:0008104">
    <property type="term" value="P:intracellular protein localization"/>
    <property type="evidence" value="ECO:0007669"/>
    <property type="project" value="TreeGrafter"/>
</dbReference>
<sequence>MDNKEYIFKSWLEYTTKNEELYFRQFVAGFVGIWEEKIIIDFDKNPPLWNQIKSEGPSLQRLPEELLPAIEKFLIISRDEIENGKADVEKLNEIILLMKCLTIICRHFDNIETIYTSSFITNSIGLCNHLIQRILNQNLELNADVLRLIKSTCHFFEAIYDPFLTWRSHLQNHPADFTKINYNVNKLHAEIIPFIYYCFQSENIGQYPEIGVQLLNVLSAIVCGSQQNGLRAISPATISIIILLISKWECDAYLRKTALDCFSIMTLVLQKTSPELRQIDLPTIFQMYVNAIQDLLKCDHFSGTKIQEVNFKITDEDENMRGKNLLDINALRSIIENIQNLMTDEGNKSVACSAILEAKFIAILVKIPGAIKDWDVDLQEHASKVVKILVYLTQSSEKLLESLTSDNYIEVLFEGLRSLGCPKRLLISECLNMAFDFQKSLTIIGKIPVKIIEWIPDMIEDEQNYVTETILTICTKSMQCKRMICEEKCITKICGTLMKHQSLSPRCILNLINLVEELAKFNVYSVEVKHLFKLLKVEANFEYRKQLLETILKISQSRLTLGVRPNEFLDIQTDVNGITVPDIRKWDSSHGFVFHIWLRLDPFEIDDPNFNYRRHVFSLTTSLGNGFEFFIQKNGNFVVSVVTRKEVLTATVSSVQLLIGNWHSITISVIPPKRLFSYYQINVYMDGHQKLGSTMKFVAFHEPFIYCSIGAPFNKVRRPSHTKHVLKRMDEVCDSPPHIEKNKSIFPNLFEKALPGLVTQNSLTSYLSLQSLKSSSSLDPSVKPISSGMQDTVFGELVCLKGQIGSVILAESSINLKVLFDAGPNFANIIATDLIESFDAGSRFVFCYSPAACADGLCLDLAPGNKFNGHVMENYCHAVSIQDSLSAVGGVLALMPILHQIIENPQVYTSSIELISLDSDGEKTPVKEPTETDWEVLNNASLQDAKITKNPIACFLCLVRNFISNHELNQECILKEDAIAIIGSLLMKCDKNLFDVHVLMAMQLLIEAIQNDMPVANLDLLHTFYRDIVFDFRIWARTQFQIIIGHIQYIQAIIKEDRKYFRKNYGIQFMLDVIMEYFTTNDNLSTSDIKTIREAIFRIVKYFFLKDVNIKEIATLLAFISNIRKETVMLETLTMLNSLLESKNCKDQMYLLMYEPQIGELLYALLIEKAYSTQVHQAVLKVINCILATKKVSTRHKGNLKLHDSSIDSKTLYPGLFSYILPLKLEPNIILTLLDQTLASDSESGYAGALCLIYHLHLADLNLKLDVARRMLTTTFIRNKSPQIIAKQVGWQESLARLLIKRPAEVLHMEKKNMILPDMEEIVKNETESVNTGDLIIFDEESMEFKITETLKLTKVSELANVIENEVKELATGATDVFVGQITSAYSVIRQKTSDIQDTFESLALGNFDDIHKKKSLSHMNSSDENMSFDETLSVTPASFNTMEDSSTSRTNSNSPVFKYFDQSSVDDEETLVYLVSNILFTILWRGVENTDDTWRERGQVMACIYLIALNNELYCSHLSLRLRLLEMGIQATLMDLADSTNQSVVHQQNAAQLLRLTYDLVVLYPNEDDSKKCSTKLLDGVLSVLDSLMVFQKSANDDWSEMIMICLGLLLKLTANPSSDIVAMATAKLHALLQSRQIQSPKESGYLIYSLNQGLSTAIELGNPDLYSFLMPVMKAMLEKTKDVFELSTNTPDLPDISTGPVFFQDFQSYATSKQWQNFIEKKIKPYYLAYDKDVTDTLSEPLNTFWAECFETCKETSNKRVNMQMESRRKFNERIWLPWRMRQSEENARLNQKFNQQKAKDLSTDRRWHILKRYLYGSKGTWFKNLSVNAGQLAAPIVAAPVLARSSQYVSNAPLFRSAFVAETPYNLPLTQYVTQYSASVPVARAAPLVAAGPVLAARSAQFVNAAPVVATRAAPLVASAPVVATRAAPLVASAPVVAANAPVVAARALLLKEPIEEYWKLSHHENLARMRLKLEPNLYHDPHTAAANLRDNTAQLSATRVSTEINIAPSVLGDENIDEESIQIEEEIKANMEAQAPETSGKEKVVIQQECELITLMMRVKGRLDVTTNQFIFTDLSPNTEDGTKHDFRFNIQQLREVHLRKFNLRRSALEMFLVDQTSYFLNFTTKTRNKIYSKILSLQPPNILYGSGRSPSELLKSSGYTQKWINREISNFEYLMHLNTIAGRSYNDLSQYPVFPWILADYTSDELDLTKPETFRDLSRPIGVINPKNEAEVRAKYEGFEDPSGMIPKFHYGTHYSNSAGVLHYMIRVEPFTSLHIELQSGRFDVADRQFHSIPQTWKLLMDNPNDVKELIPEFFYFPEFLKNTNKFDLGTLQNSKERVNDVVLPPWAKNAEDFITIHRRALESEYVSKNLHNWIDLIFGYKQKGPRAVEALNIFYYCSYEGAVDLDKIKDDKEREAVEGMINNFGQTPSQLLREPHPKRLTIDECLAKLIRLELKRPDFTQFLDRVTNLQCDLSNDKDPVIFLSTPRSPPRSFLQTSPDYLISVTKNGILGCHSWLSFDKDKGFLLEIDATTTNLKNRKRIVGPFHPSLKLCSNVFAVSSDGKYLYAGGIWDNSLRVFNTSRGKVVASVIKHFNVVTCVALDTCGSYLVTGSKDCTCIIWSLQNASVKATSAVGTTSNQNPSALGGQVVHHHHHSMHHPQMNVAINSNSFNNVPKPIHTLYGHDVEVSCVAIMTELDLVVSGSKDGAVNVYTIEEGQYVRTIRPIGCMGPEVEISYLTLSYQGHIAFSAVDYKSHSVHVYSINGVSLGSKYVAGRVTGLTTAGEHLVVSDDAGDITMSRLYGLKPVFDIPLHIPTQTIVVTPGNTHMLVPLRDGSLSVVGVTHPNTKKHALKNPANNACKDILILLIFYLTSSHLNSLEL</sequence>
<dbReference type="SUPFAM" id="SSF81837">
    <property type="entry name" value="BEACH domain"/>
    <property type="match status" value="1"/>
</dbReference>
<dbReference type="InterPro" id="IPR036322">
    <property type="entry name" value="WD40_repeat_dom_sf"/>
</dbReference>
<accession>A0A336KFH0</accession>
<evidence type="ECO:0000259" key="4">
    <source>
        <dbReference type="PROSITE" id="PS50197"/>
    </source>
</evidence>
<dbReference type="PANTHER" id="PTHR13743:SF112">
    <property type="entry name" value="BEACH DOMAIN-CONTAINING PROTEIN"/>
    <property type="match status" value="1"/>
</dbReference>
<evidence type="ECO:0000256" key="1">
    <source>
        <dbReference type="ARBA" id="ARBA00022574"/>
    </source>
</evidence>
<evidence type="ECO:0000256" key="2">
    <source>
        <dbReference type="ARBA" id="ARBA00022737"/>
    </source>
</evidence>
<dbReference type="InterPro" id="IPR001680">
    <property type="entry name" value="WD40_rpt"/>
</dbReference>
<reference evidence="6" key="1">
    <citation type="submission" date="2018-04" db="EMBL/GenBank/DDBJ databases">
        <authorList>
            <person name="Go L.Y."/>
            <person name="Mitchell J.A."/>
        </authorList>
    </citation>
    <scope>NUCLEOTIDE SEQUENCE</scope>
    <source>
        <tissue evidence="6">Whole organism</tissue>
    </source>
</reference>
<dbReference type="FunFam" id="1.10.1540.10:FF:000001">
    <property type="entry name" value="neurobeachin isoform X1"/>
    <property type="match status" value="1"/>
</dbReference>
<dbReference type="Pfam" id="PF20426">
    <property type="entry name" value="NBCH_WD40"/>
    <property type="match status" value="1"/>
</dbReference>
<organism evidence="6">
    <name type="scientific">Culicoides sonorensis</name>
    <name type="common">Biting midge</name>
    <dbReference type="NCBI Taxonomy" id="179676"/>
    <lineage>
        <taxon>Eukaryota</taxon>
        <taxon>Metazoa</taxon>
        <taxon>Ecdysozoa</taxon>
        <taxon>Arthropoda</taxon>
        <taxon>Hexapoda</taxon>
        <taxon>Insecta</taxon>
        <taxon>Pterygota</taxon>
        <taxon>Neoptera</taxon>
        <taxon>Endopterygota</taxon>
        <taxon>Diptera</taxon>
        <taxon>Nematocera</taxon>
        <taxon>Chironomoidea</taxon>
        <taxon>Ceratopogonidae</taxon>
        <taxon>Ceratopogoninae</taxon>
        <taxon>Culicoides</taxon>
        <taxon>Monoculicoides</taxon>
    </lineage>
</organism>